<feature type="compositionally biased region" description="Polar residues" evidence="5">
    <location>
        <begin position="389"/>
        <end position="399"/>
    </location>
</feature>
<evidence type="ECO:0000256" key="3">
    <source>
        <dbReference type="ARBA" id="ARBA00022932"/>
    </source>
</evidence>
<dbReference type="InterPro" id="IPR027417">
    <property type="entry name" value="P-loop_NTPase"/>
</dbReference>
<proteinExistence type="predicted"/>
<dbReference type="PANTHER" id="PTHR11669">
    <property type="entry name" value="REPLICATION FACTOR C / DNA POLYMERASE III GAMMA-TAU SUBUNIT"/>
    <property type="match status" value="1"/>
</dbReference>
<feature type="compositionally biased region" description="Polar residues" evidence="5">
    <location>
        <begin position="408"/>
        <end position="419"/>
    </location>
</feature>
<protein>
    <recommendedName>
        <fullName evidence="1">DNA-directed DNA polymerase</fullName>
        <ecNumber evidence="1">2.7.7.7</ecNumber>
    </recommendedName>
</protein>
<dbReference type="InterPro" id="IPR022754">
    <property type="entry name" value="DNA_pol_III_gamma-3"/>
</dbReference>
<keyword evidence="7" id="KW-0808">Transferase</keyword>
<comment type="catalytic activity">
    <reaction evidence="4">
        <text>DNA(n) + a 2'-deoxyribonucleoside 5'-triphosphate = DNA(n+1) + diphosphate</text>
        <dbReference type="Rhea" id="RHEA:22508"/>
        <dbReference type="Rhea" id="RHEA-COMP:17339"/>
        <dbReference type="Rhea" id="RHEA-COMP:17340"/>
        <dbReference type="ChEBI" id="CHEBI:33019"/>
        <dbReference type="ChEBI" id="CHEBI:61560"/>
        <dbReference type="ChEBI" id="CHEBI:173112"/>
        <dbReference type="EC" id="2.7.7.7"/>
    </reaction>
</comment>
<name>A0ABV1HMF6_9FIRM</name>
<dbReference type="GO" id="GO:0003887">
    <property type="term" value="F:DNA-directed DNA polymerase activity"/>
    <property type="evidence" value="ECO:0007669"/>
    <property type="project" value="UniProtKB-EC"/>
</dbReference>
<dbReference type="Gene3D" id="1.10.8.60">
    <property type="match status" value="1"/>
</dbReference>
<dbReference type="CDD" id="cd00009">
    <property type="entry name" value="AAA"/>
    <property type="match status" value="1"/>
</dbReference>
<dbReference type="InterPro" id="IPR012763">
    <property type="entry name" value="DNA_pol_III_sug/sutau_N"/>
</dbReference>
<evidence type="ECO:0000256" key="5">
    <source>
        <dbReference type="SAM" id="MobiDB-lite"/>
    </source>
</evidence>
<evidence type="ECO:0000259" key="6">
    <source>
        <dbReference type="SMART" id="SM00382"/>
    </source>
</evidence>
<dbReference type="Pfam" id="PF12169">
    <property type="entry name" value="DNA_pol3_gamma3"/>
    <property type="match status" value="1"/>
</dbReference>
<dbReference type="Proteomes" id="UP001437460">
    <property type="component" value="Unassembled WGS sequence"/>
</dbReference>
<keyword evidence="8" id="KW-1185">Reference proteome</keyword>
<keyword evidence="2" id="KW-0235">DNA replication</keyword>
<dbReference type="NCBIfam" id="TIGR02397">
    <property type="entry name" value="dnaX_nterm"/>
    <property type="match status" value="1"/>
</dbReference>
<comment type="caution">
    <text evidence="7">The sequence shown here is derived from an EMBL/GenBank/DDBJ whole genome shotgun (WGS) entry which is preliminary data.</text>
</comment>
<dbReference type="PANTHER" id="PTHR11669:SF0">
    <property type="entry name" value="PROTEIN STICHEL-LIKE 2"/>
    <property type="match status" value="1"/>
</dbReference>
<organism evidence="7 8">
    <name type="scientific">Ventrimonas faecis</name>
    <dbReference type="NCBI Taxonomy" id="3133170"/>
    <lineage>
        <taxon>Bacteria</taxon>
        <taxon>Bacillati</taxon>
        <taxon>Bacillota</taxon>
        <taxon>Clostridia</taxon>
        <taxon>Lachnospirales</taxon>
        <taxon>Lachnospiraceae</taxon>
        <taxon>Ventrimonas</taxon>
    </lineage>
</organism>
<reference evidence="7 8" key="1">
    <citation type="submission" date="2024-03" db="EMBL/GenBank/DDBJ databases">
        <title>Human intestinal bacterial collection.</title>
        <authorList>
            <person name="Pauvert C."/>
            <person name="Hitch T.C.A."/>
            <person name="Clavel T."/>
        </authorList>
    </citation>
    <scope>NUCLEOTIDE SEQUENCE [LARGE SCALE GENOMIC DNA]</scope>
    <source>
        <strain evidence="7 8">CLA-AP-H27</strain>
    </source>
</reference>
<dbReference type="EC" id="2.7.7.7" evidence="1"/>
<evidence type="ECO:0000256" key="2">
    <source>
        <dbReference type="ARBA" id="ARBA00022705"/>
    </source>
</evidence>
<dbReference type="RefSeq" id="WP_349229621.1">
    <property type="nucleotide sequence ID" value="NZ_JBBMFJ010000019.1"/>
</dbReference>
<dbReference type="SUPFAM" id="SSF52540">
    <property type="entry name" value="P-loop containing nucleoside triphosphate hydrolases"/>
    <property type="match status" value="1"/>
</dbReference>
<dbReference type="InterPro" id="IPR050238">
    <property type="entry name" value="DNA_Rep/Repair_Clamp_Loader"/>
</dbReference>
<feature type="domain" description="AAA+ ATPase" evidence="6">
    <location>
        <begin position="34"/>
        <end position="176"/>
    </location>
</feature>
<gene>
    <name evidence="7" type="primary">dnaX</name>
    <name evidence="7" type="ORF">WMO41_10000</name>
</gene>
<dbReference type="SMART" id="SM00382">
    <property type="entry name" value="AAA"/>
    <property type="match status" value="1"/>
</dbReference>
<dbReference type="InterPro" id="IPR003593">
    <property type="entry name" value="AAA+_ATPase"/>
</dbReference>
<evidence type="ECO:0000256" key="4">
    <source>
        <dbReference type="ARBA" id="ARBA00049244"/>
    </source>
</evidence>
<dbReference type="Pfam" id="PF13177">
    <property type="entry name" value="DNA_pol3_delta2"/>
    <property type="match status" value="1"/>
</dbReference>
<keyword evidence="7" id="KW-0548">Nucleotidyltransferase</keyword>
<sequence>MTLYTKIRPKTFDEVKGQEFIVNNLRMQSIRDKFFQVIVLAGQYGAGKTTLARIVAAAANCKNKDKNGNPCGTCDGCRSVANGSVDFLEIDGASNTGVDHVRDLTDWLHERPLGKRKIVIIDEVHMLSRQAFNALLKTLEEPPAYALIILCTTEADRIPATIRSRSACYTITQIPEAIICEHLLKVAAEFQIGIQPEAAELIASYSGGAMRNALKLLEQLSNGEDEITADIVRSVLGISEKEELVRIIQAMLSGNYTDLLDSLNSIAKSGKSLLTLTEELLNESTSLLLAKTGQPSSASAIAENYTLERLCELSAKLNWLNDELKNAASSGIAAYIHATKDLNTGESGLAGKLNSLEDQVSKLSAELKSIKSGRFPKPVDTALEAKTNIPITSNSSAQSDLPEESAPVLNTPSTTSEVAQTETTDFDALFGDWGFDSFDNTDEPGFFESAEDAAPLFQETAAVSETSAALSAGELAQISLSERISNDPVIKEKLLSAEWITQEEDLLLKVLPEYKEEILLFIAASGIKNITIC</sequence>
<evidence type="ECO:0000256" key="1">
    <source>
        <dbReference type="ARBA" id="ARBA00012417"/>
    </source>
</evidence>
<dbReference type="Gene3D" id="3.40.50.300">
    <property type="entry name" value="P-loop containing nucleotide triphosphate hydrolases"/>
    <property type="match status" value="1"/>
</dbReference>
<evidence type="ECO:0000313" key="8">
    <source>
        <dbReference type="Proteomes" id="UP001437460"/>
    </source>
</evidence>
<accession>A0ABV1HMF6</accession>
<feature type="region of interest" description="Disordered" evidence="5">
    <location>
        <begin position="388"/>
        <end position="419"/>
    </location>
</feature>
<evidence type="ECO:0000313" key="7">
    <source>
        <dbReference type="EMBL" id="MEQ2563486.1"/>
    </source>
</evidence>
<dbReference type="EMBL" id="JBBMFJ010000019">
    <property type="protein sequence ID" value="MEQ2563486.1"/>
    <property type="molecule type" value="Genomic_DNA"/>
</dbReference>
<keyword evidence="3" id="KW-0239">DNA-directed DNA polymerase</keyword>